<dbReference type="SMART" id="SM00014">
    <property type="entry name" value="acidPPc"/>
    <property type="match status" value="1"/>
</dbReference>
<dbReference type="AlphaFoldDB" id="A0A5K7S5S0"/>
<keyword evidence="3" id="KW-1185">Reference proteome</keyword>
<proteinExistence type="predicted"/>
<reference evidence="2" key="1">
    <citation type="journal article" date="2020" name="Int. J. Syst. Evol. Microbiol.">
        <title>Aquipluma nitroreducens gen. nov. sp. nov., a novel facultatively anaerobic bacterium isolated from a freshwater lake.</title>
        <authorList>
            <person name="Watanabe M."/>
            <person name="Kojima H."/>
            <person name="Fukui M."/>
        </authorList>
    </citation>
    <scope>NUCLEOTIDE SEQUENCE</scope>
    <source>
        <strain evidence="2">MeG22</strain>
    </source>
</reference>
<dbReference type="Proteomes" id="UP001193389">
    <property type="component" value="Chromosome"/>
</dbReference>
<dbReference type="InterPro" id="IPR000326">
    <property type="entry name" value="PAP2/HPO"/>
</dbReference>
<dbReference type="KEGG" id="anf:AQPE_1016"/>
<dbReference type="CDD" id="cd01610">
    <property type="entry name" value="PAP2_like"/>
    <property type="match status" value="1"/>
</dbReference>
<evidence type="ECO:0000313" key="3">
    <source>
        <dbReference type="Proteomes" id="UP001193389"/>
    </source>
</evidence>
<feature type="domain" description="Phosphatidic acid phosphatase type 2/haloperoxidase" evidence="1">
    <location>
        <begin position="26"/>
        <end position="134"/>
    </location>
</feature>
<accession>A0A5K7S5S0</accession>
<dbReference type="Gene3D" id="1.20.144.10">
    <property type="entry name" value="Phosphatidic acid phosphatase type 2/haloperoxidase"/>
    <property type="match status" value="1"/>
</dbReference>
<organism evidence="2 3">
    <name type="scientific">Aquipluma nitroreducens</name>
    <dbReference type="NCBI Taxonomy" id="2010828"/>
    <lineage>
        <taxon>Bacteria</taxon>
        <taxon>Pseudomonadati</taxon>
        <taxon>Bacteroidota</taxon>
        <taxon>Bacteroidia</taxon>
        <taxon>Marinilabiliales</taxon>
        <taxon>Prolixibacteraceae</taxon>
        <taxon>Aquipluma</taxon>
    </lineage>
</organism>
<evidence type="ECO:0000313" key="2">
    <source>
        <dbReference type="EMBL" id="BBE16869.1"/>
    </source>
</evidence>
<dbReference type="PANTHER" id="PTHR14969:SF13">
    <property type="entry name" value="AT30094P"/>
    <property type="match status" value="1"/>
</dbReference>
<name>A0A5K7S5S0_9BACT</name>
<sequence length="149" mass="16429">MVLGIPITVGIVGLIKHDEKWINSACQIVVANAINLGATYTLKYTINRDRPFLTYPDIRNKVNEKSPSFPSGHTSSAFATATSLSLAFPKWYVIVPSYVWAGTVGYSRMQLGVHYPGDVLGGMITGAGSAYLTYKLNKWINKSYARKHE</sequence>
<evidence type="ECO:0000259" key="1">
    <source>
        <dbReference type="SMART" id="SM00014"/>
    </source>
</evidence>
<gene>
    <name evidence="2" type="ORF">AQPE_1016</name>
</gene>
<dbReference type="Pfam" id="PF01569">
    <property type="entry name" value="PAP2"/>
    <property type="match status" value="1"/>
</dbReference>
<dbReference type="PANTHER" id="PTHR14969">
    <property type="entry name" value="SPHINGOSINE-1-PHOSPHATE PHOSPHOHYDROLASE"/>
    <property type="match status" value="1"/>
</dbReference>
<dbReference type="InterPro" id="IPR036938">
    <property type="entry name" value="PAP2/HPO_sf"/>
</dbReference>
<protein>
    <submittedName>
        <fullName evidence="2">Membrane-associated phospholipid phosphatase</fullName>
    </submittedName>
</protein>
<dbReference type="EMBL" id="AP018694">
    <property type="protein sequence ID" value="BBE16869.1"/>
    <property type="molecule type" value="Genomic_DNA"/>
</dbReference>
<dbReference type="SUPFAM" id="SSF48317">
    <property type="entry name" value="Acid phosphatase/Vanadium-dependent haloperoxidase"/>
    <property type="match status" value="1"/>
</dbReference>